<proteinExistence type="predicted"/>
<keyword evidence="3" id="KW-1185">Reference proteome</keyword>
<name>A0A0H1BHJ6_9EURO</name>
<feature type="non-terminal residue" evidence="2">
    <location>
        <position position="111"/>
    </location>
</feature>
<sequence length="111" mass="12938">LDAGLTYPSHSIALVWKLCSVTRNEWRTSPHLGNEGLLKTFQSRPNLKGLKAFLSFIRFFRAVFPALFRIEQRPRLPIYKTVKLSGTKASTSPRQEYYFREEQKHTRLPEA</sequence>
<evidence type="ECO:0000313" key="3">
    <source>
        <dbReference type="Proteomes" id="UP000053573"/>
    </source>
</evidence>
<feature type="non-terminal residue" evidence="2">
    <location>
        <position position="1"/>
    </location>
</feature>
<reference evidence="3" key="1">
    <citation type="journal article" date="2015" name="PLoS Genet.">
        <title>The dynamic genome and transcriptome of the human fungal pathogen Blastomyces and close relative Emmonsia.</title>
        <authorList>
            <person name="Munoz J.F."/>
            <person name="Gauthier G.M."/>
            <person name="Desjardins C.A."/>
            <person name="Gallo J.E."/>
            <person name="Holder J."/>
            <person name="Sullivan T.D."/>
            <person name="Marty A.J."/>
            <person name="Carmen J.C."/>
            <person name="Chen Z."/>
            <person name="Ding L."/>
            <person name="Gujja S."/>
            <person name="Magrini V."/>
            <person name="Misas E."/>
            <person name="Mitreva M."/>
            <person name="Priest M."/>
            <person name="Saif S."/>
            <person name="Whiston E.A."/>
            <person name="Young S."/>
            <person name="Zeng Q."/>
            <person name="Goldman W.E."/>
            <person name="Mardis E.R."/>
            <person name="Taylor J.W."/>
            <person name="McEwen J.G."/>
            <person name="Clay O.K."/>
            <person name="Klein B.S."/>
            <person name="Cuomo C.A."/>
        </authorList>
    </citation>
    <scope>NUCLEOTIDE SEQUENCE [LARGE SCALE GENOMIC DNA]</scope>
    <source>
        <strain evidence="3">UAMH 139</strain>
    </source>
</reference>
<dbReference type="EMBL" id="LDEV01001998">
    <property type="protein sequence ID" value="KLJ10512.1"/>
    <property type="molecule type" value="Genomic_DNA"/>
</dbReference>
<evidence type="ECO:0000313" key="2">
    <source>
        <dbReference type="EMBL" id="KLJ10512.1"/>
    </source>
</evidence>
<organism evidence="2 3">
    <name type="scientific">Blastomyces silverae</name>
    <dbReference type="NCBI Taxonomy" id="2060906"/>
    <lineage>
        <taxon>Eukaryota</taxon>
        <taxon>Fungi</taxon>
        <taxon>Dikarya</taxon>
        <taxon>Ascomycota</taxon>
        <taxon>Pezizomycotina</taxon>
        <taxon>Eurotiomycetes</taxon>
        <taxon>Eurotiomycetidae</taxon>
        <taxon>Onygenales</taxon>
        <taxon>Ajellomycetaceae</taxon>
        <taxon>Blastomyces</taxon>
    </lineage>
</organism>
<feature type="compositionally biased region" description="Basic and acidic residues" evidence="1">
    <location>
        <begin position="97"/>
        <end position="111"/>
    </location>
</feature>
<dbReference type="Proteomes" id="UP000053573">
    <property type="component" value="Unassembled WGS sequence"/>
</dbReference>
<feature type="region of interest" description="Disordered" evidence="1">
    <location>
        <begin position="86"/>
        <end position="111"/>
    </location>
</feature>
<comment type="caution">
    <text evidence="2">The sequence shown here is derived from an EMBL/GenBank/DDBJ whole genome shotgun (WGS) entry which is preliminary data.</text>
</comment>
<evidence type="ECO:0000256" key="1">
    <source>
        <dbReference type="SAM" id="MobiDB-lite"/>
    </source>
</evidence>
<protein>
    <submittedName>
        <fullName evidence="2">Uncharacterized protein</fullName>
    </submittedName>
</protein>
<gene>
    <name evidence="2" type="ORF">EMPG_14104</name>
</gene>
<dbReference type="AlphaFoldDB" id="A0A0H1BHJ6"/>
<accession>A0A0H1BHJ6</accession>